<evidence type="ECO:0000256" key="2">
    <source>
        <dbReference type="SAM" id="MobiDB-lite"/>
    </source>
</evidence>
<dbReference type="EMBL" id="JALLPJ020000655">
    <property type="protein sequence ID" value="KAL3786317.1"/>
    <property type="molecule type" value="Genomic_DNA"/>
</dbReference>
<evidence type="ECO:0000313" key="3">
    <source>
        <dbReference type="EMBL" id="KAL3786317.1"/>
    </source>
</evidence>
<gene>
    <name evidence="3" type="ORF">ACHAWO_009661</name>
</gene>
<accession>A0ABD3PF35</accession>
<evidence type="ECO:0000313" key="4">
    <source>
        <dbReference type="Proteomes" id="UP001530400"/>
    </source>
</evidence>
<keyword evidence="4" id="KW-1185">Reference proteome</keyword>
<feature type="compositionally biased region" description="Basic and acidic residues" evidence="2">
    <location>
        <begin position="473"/>
        <end position="486"/>
    </location>
</feature>
<protein>
    <submittedName>
        <fullName evidence="3">Uncharacterized protein</fullName>
    </submittedName>
</protein>
<feature type="compositionally biased region" description="Polar residues" evidence="2">
    <location>
        <begin position="462"/>
        <end position="472"/>
    </location>
</feature>
<name>A0ABD3PF35_9STRA</name>
<organism evidence="3 4">
    <name type="scientific">Cyclotella atomus</name>
    <dbReference type="NCBI Taxonomy" id="382360"/>
    <lineage>
        <taxon>Eukaryota</taxon>
        <taxon>Sar</taxon>
        <taxon>Stramenopiles</taxon>
        <taxon>Ochrophyta</taxon>
        <taxon>Bacillariophyta</taxon>
        <taxon>Coscinodiscophyceae</taxon>
        <taxon>Thalassiosirophycidae</taxon>
        <taxon>Stephanodiscales</taxon>
        <taxon>Stephanodiscaceae</taxon>
        <taxon>Cyclotella</taxon>
    </lineage>
</organism>
<sequence length="637" mass="71896">MVHSISFVYKMVRSSVFLFTCLFALASVVTSDISKREVDEARAEFYDALQEAVKELILLPEADMEAEYDELLESLEGDHEAIAHVKAVFEDAKLEAMISSDIHGNGGSGNDKSHFDFDENTDNQGDIASDIKELEEMIEEISAMSEESREFALGELIKALGDNTELISFVQMVKKYVEMKDADKIDETATATSPRPAPISETVKDEELDLDFEKETGDDAAEELNQPPSAPVDGSDSETDIDGELELDFDHDQNAGDDDFDFEIFDDEEEDSSGSNVGTDTVASNEMDEEQIQQALHETMKRYYTMPKAERQDAFAKVIQMLGDDTKLINELKQLMKEYDEKEQSAEPQASNANVDEPDDDFKQAMQEAIEEFLIMSEDEREDRFAEIIESLSGNEEAIAYVKHVMDVVRNMKEFLEMTEQEREDRFAEIIDSLGDDTEAIKYVQSVMEAVRNKKISMESLLSSADGSNQGSDNEKASIDSEKKTNGDSQIGGAVDDTDIPDEEEILGYLKQLDEMEEKLVKAQEIVDQMPQDKIDKEDMTGDIEKGLREVRSAKPRYQAMLRQAEQRTAAKTVRNMLSSSDWSTIYEQRDHVLKLTRKSGRLSPEDLSLFENDPGAWAKELNQVWKEQQTKAKSEL</sequence>
<feature type="region of interest" description="Disordered" evidence="2">
    <location>
        <begin position="267"/>
        <end position="287"/>
    </location>
</feature>
<feature type="region of interest" description="Disordered" evidence="2">
    <location>
        <begin position="462"/>
        <end position="498"/>
    </location>
</feature>
<proteinExistence type="predicted"/>
<feature type="region of interest" description="Disordered" evidence="2">
    <location>
        <begin position="187"/>
        <end position="242"/>
    </location>
</feature>
<reference evidence="3 4" key="1">
    <citation type="submission" date="2024-10" db="EMBL/GenBank/DDBJ databases">
        <title>Updated reference genomes for cyclostephanoid diatoms.</title>
        <authorList>
            <person name="Roberts W.R."/>
            <person name="Alverson A.J."/>
        </authorList>
    </citation>
    <scope>NUCLEOTIDE SEQUENCE [LARGE SCALE GENOMIC DNA]</scope>
    <source>
        <strain evidence="3 4">AJA010-31</strain>
    </source>
</reference>
<keyword evidence="1" id="KW-0175">Coiled coil</keyword>
<feature type="coiled-coil region" evidence="1">
    <location>
        <begin position="506"/>
        <end position="568"/>
    </location>
</feature>
<evidence type="ECO:0000256" key="1">
    <source>
        <dbReference type="SAM" id="Coils"/>
    </source>
</evidence>
<dbReference type="AlphaFoldDB" id="A0ABD3PF35"/>
<feature type="compositionally biased region" description="Polar residues" evidence="2">
    <location>
        <begin position="273"/>
        <end position="284"/>
    </location>
</feature>
<feature type="region of interest" description="Disordered" evidence="2">
    <location>
        <begin position="339"/>
        <end position="358"/>
    </location>
</feature>
<comment type="caution">
    <text evidence="3">The sequence shown here is derived from an EMBL/GenBank/DDBJ whole genome shotgun (WGS) entry which is preliminary data.</text>
</comment>
<dbReference type="Proteomes" id="UP001530400">
    <property type="component" value="Unassembled WGS sequence"/>
</dbReference>